<dbReference type="AlphaFoldDB" id="A0AAE0K9V9"/>
<keyword evidence="2" id="KW-1185">Reference proteome</keyword>
<evidence type="ECO:0000313" key="2">
    <source>
        <dbReference type="Proteomes" id="UP001285441"/>
    </source>
</evidence>
<evidence type="ECO:0000313" key="1">
    <source>
        <dbReference type="EMBL" id="KAK3372232.1"/>
    </source>
</evidence>
<name>A0AAE0K9V9_9PEZI</name>
<gene>
    <name evidence="1" type="ORF">B0H63DRAFT_527084</name>
</gene>
<protein>
    <submittedName>
        <fullName evidence="1">Uncharacterized protein</fullName>
    </submittedName>
</protein>
<reference evidence="1" key="2">
    <citation type="submission" date="2023-06" db="EMBL/GenBank/DDBJ databases">
        <authorList>
            <consortium name="Lawrence Berkeley National Laboratory"/>
            <person name="Haridas S."/>
            <person name="Hensen N."/>
            <person name="Bonometti L."/>
            <person name="Westerberg I."/>
            <person name="Brannstrom I.O."/>
            <person name="Guillou S."/>
            <person name="Cros-Aarteil S."/>
            <person name="Calhoun S."/>
            <person name="Kuo A."/>
            <person name="Mondo S."/>
            <person name="Pangilinan J."/>
            <person name="Riley R."/>
            <person name="LaButti K."/>
            <person name="Andreopoulos B."/>
            <person name="Lipzen A."/>
            <person name="Chen C."/>
            <person name="Yanf M."/>
            <person name="Daum C."/>
            <person name="Ng V."/>
            <person name="Clum A."/>
            <person name="Steindorff A."/>
            <person name="Ohm R."/>
            <person name="Martin F."/>
            <person name="Silar P."/>
            <person name="Natvig D."/>
            <person name="Lalanne C."/>
            <person name="Gautier V."/>
            <person name="Ament-velasquez S.L."/>
            <person name="Kruys A."/>
            <person name="Hutchinson M.I."/>
            <person name="Powell A.J."/>
            <person name="Barry K."/>
            <person name="Miller A.N."/>
            <person name="Grigoriev I.V."/>
            <person name="Debuchy R."/>
            <person name="Gladieux P."/>
            <person name="Thoren M.H."/>
            <person name="Johannesson H."/>
        </authorList>
    </citation>
    <scope>NUCLEOTIDE SEQUENCE</scope>
    <source>
        <strain evidence="1">CBS 232.78</strain>
    </source>
</reference>
<proteinExistence type="predicted"/>
<accession>A0AAE0K9V9</accession>
<dbReference type="Proteomes" id="UP001285441">
    <property type="component" value="Unassembled WGS sequence"/>
</dbReference>
<comment type="caution">
    <text evidence="1">The sequence shown here is derived from an EMBL/GenBank/DDBJ whole genome shotgun (WGS) entry which is preliminary data.</text>
</comment>
<sequence>MNTFVANARLAKPNVKFLIGNVVHRLKIDGRDDLPIKTDQCNAMLMSAFSGWNTNQSPVRLVDVKSNDDCYPVACGDGIPSRPAPVPGNFVVSTDPRGIFATWGHVFGARGYDTWELQVRTSMGDNSKLEWTTIKSAVANPQTAPPPSNIITTPTANSVTVFGTPPQGSWNIDRYEIIVFDPDTPGARYVTPSSSA</sequence>
<organism evidence="1 2">
    <name type="scientific">Podospora didyma</name>
    <dbReference type="NCBI Taxonomy" id="330526"/>
    <lineage>
        <taxon>Eukaryota</taxon>
        <taxon>Fungi</taxon>
        <taxon>Dikarya</taxon>
        <taxon>Ascomycota</taxon>
        <taxon>Pezizomycotina</taxon>
        <taxon>Sordariomycetes</taxon>
        <taxon>Sordariomycetidae</taxon>
        <taxon>Sordariales</taxon>
        <taxon>Podosporaceae</taxon>
        <taxon>Podospora</taxon>
    </lineage>
</organism>
<dbReference type="Gene3D" id="3.40.50.1110">
    <property type="entry name" value="SGNH hydrolase"/>
    <property type="match status" value="1"/>
</dbReference>
<dbReference type="InterPro" id="IPR036514">
    <property type="entry name" value="SGNH_hydro_sf"/>
</dbReference>
<dbReference type="EMBL" id="JAULSW010000008">
    <property type="protein sequence ID" value="KAK3372232.1"/>
    <property type="molecule type" value="Genomic_DNA"/>
</dbReference>
<reference evidence="1" key="1">
    <citation type="journal article" date="2023" name="Mol. Phylogenet. Evol.">
        <title>Genome-scale phylogeny and comparative genomics of the fungal order Sordariales.</title>
        <authorList>
            <person name="Hensen N."/>
            <person name="Bonometti L."/>
            <person name="Westerberg I."/>
            <person name="Brannstrom I.O."/>
            <person name="Guillou S."/>
            <person name="Cros-Aarteil S."/>
            <person name="Calhoun S."/>
            <person name="Haridas S."/>
            <person name="Kuo A."/>
            <person name="Mondo S."/>
            <person name="Pangilinan J."/>
            <person name="Riley R."/>
            <person name="LaButti K."/>
            <person name="Andreopoulos B."/>
            <person name="Lipzen A."/>
            <person name="Chen C."/>
            <person name="Yan M."/>
            <person name="Daum C."/>
            <person name="Ng V."/>
            <person name="Clum A."/>
            <person name="Steindorff A."/>
            <person name="Ohm R.A."/>
            <person name="Martin F."/>
            <person name="Silar P."/>
            <person name="Natvig D.O."/>
            <person name="Lalanne C."/>
            <person name="Gautier V."/>
            <person name="Ament-Velasquez S.L."/>
            <person name="Kruys A."/>
            <person name="Hutchinson M.I."/>
            <person name="Powell A.J."/>
            <person name="Barry K."/>
            <person name="Miller A.N."/>
            <person name="Grigoriev I.V."/>
            <person name="Debuchy R."/>
            <person name="Gladieux P."/>
            <person name="Hiltunen Thoren M."/>
            <person name="Johannesson H."/>
        </authorList>
    </citation>
    <scope>NUCLEOTIDE SEQUENCE</scope>
    <source>
        <strain evidence="1">CBS 232.78</strain>
    </source>
</reference>